<feature type="region of interest" description="Disordered" evidence="1">
    <location>
        <begin position="50"/>
        <end position="76"/>
    </location>
</feature>
<dbReference type="EMBL" id="CADEAL010001595">
    <property type="protein sequence ID" value="CAB1433785.1"/>
    <property type="molecule type" value="Genomic_DNA"/>
</dbReference>
<sequence>MRHGPFQSETISMHGLASGTTGSDQATADVMSALFPRSSIRNAHLARKRGRLQEEQPPNHLTPGHAAEKSGNRTRIAKAQQSLPWKNRDEGILQLSFRRCALRLQHSENVDRCRCARTNNTRCTTLTHGHKQMTHLSCVSLQPHPQTHSREPAWPLVDPAVCRGCLLWVADAAAEGPHLYDLLRGASLQPHLVTGTWGAVGGPRSLQKGSGMGGGRWRGGIHNGSLALQQRARRHQPPPAPTGSHPVPVPRRRAPADATLVAALEVIAAPAPVLVPRRRVPADATLVPASAVLAVPAPVPVPRRRVPADATLVPASAVLAVPAPVPVPRRRVPADATLVPASAVLAVPAPVPVPRRRVPADATLVPASEVLAVPAPVPVPRRRVPADASLVLASEVLAVPAPEPSQRLRRWPSANRVCVLWLRASLEGAPLIPPTPQDRSAFIRVTDGVITLLEPDALTNLHAIVTTSPSTDY</sequence>
<proteinExistence type="predicted"/>
<evidence type="ECO:0000256" key="1">
    <source>
        <dbReference type="SAM" id="MobiDB-lite"/>
    </source>
</evidence>
<dbReference type="AlphaFoldDB" id="A0A9N7YJJ3"/>
<name>A0A9N7YJJ3_PLEPL</name>
<feature type="region of interest" description="Disordered" evidence="1">
    <location>
        <begin position="229"/>
        <end position="250"/>
    </location>
</feature>
<reference evidence="2" key="1">
    <citation type="submission" date="2020-03" db="EMBL/GenBank/DDBJ databases">
        <authorList>
            <person name="Weist P."/>
        </authorList>
    </citation>
    <scope>NUCLEOTIDE SEQUENCE</scope>
</reference>
<evidence type="ECO:0000313" key="3">
    <source>
        <dbReference type="Proteomes" id="UP001153269"/>
    </source>
</evidence>
<protein>
    <submittedName>
        <fullName evidence="2">Uncharacterized protein</fullName>
    </submittedName>
</protein>
<feature type="region of interest" description="Disordered" evidence="1">
    <location>
        <begin position="1"/>
        <end position="24"/>
    </location>
</feature>
<dbReference type="Proteomes" id="UP001153269">
    <property type="component" value="Unassembled WGS sequence"/>
</dbReference>
<accession>A0A9N7YJJ3</accession>
<evidence type="ECO:0000313" key="2">
    <source>
        <dbReference type="EMBL" id="CAB1433785.1"/>
    </source>
</evidence>
<organism evidence="2 3">
    <name type="scientific">Pleuronectes platessa</name>
    <name type="common">European plaice</name>
    <dbReference type="NCBI Taxonomy" id="8262"/>
    <lineage>
        <taxon>Eukaryota</taxon>
        <taxon>Metazoa</taxon>
        <taxon>Chordata</taxon>
        <taxon>Craniata</taxon>
        <taxon>Vertebrata</taxon>
        <taxon>Euteleostomi</taxon>
        <taxon>Actinopterygii</taxon>
        <taxon>Neopterygii</taxon>
        <taxon>Teleostei</taxon>
        <taxon>Neoteleostei</taxon>
        <taxon>Acanthomorphata</taxon>
        <taxon>Carangaria</taxon>
        <taxon>Pleuronectiformes</taxon>
        <taxon>Pleuronectoidei</taxon>
        <taxon>Pleuronectidae</taxon>
        <taxon>Pleuronectes</taxon>
    </lineage>
</organism>
<comment type="caution">
    <text evidence="2">The sequence shown here is derived from an EMBL/GenBank/DDBJ whole genome shotgun (WGS) entry which is preliminary data.</text>
</comment>
<keyword evidence="3" id="KW-1185">Reference proteome</keyword>
<gene>
    <name evidence="2" type="ORF">PLEPLA_LOCUS21876</name>
</gene>